<dbReference type="GO" id="GO:0004519">
    <property type="term" value="F:endonuclease activity"/>
    <property type="evidence" value="ECO:0007669"/>
    <property type="project" value="UniProtKB-KW"/>
</dbReference>
<dbReference type="Pfam" id="PF13392">
    <property type="entry name" value="HNH_3"/>
    <property type="match status" value="1"/>
</dbReference>
<organism evidence="2 3">
    <name type="scientific">Chitinophaga agri</name>
    <dbReference type="NCBI Taxonomy" id="2703787"/>
    <lineage>
        <taxon>Bacteria</taxon>
        <taxon>Pseudomonadati</taxon>
        <taxon>Bacteroidota</taxon>
        <taxon>Chitinophagia</taxon>
        <taxon>Chitinophagales</taxon>
        <taxon>Chitinophagaceae</taxon>
        <taxon>Chitinophaga</taxon>
    </lineage>
</organism>
<evidence type="ECO:0000259" key="1">
    <source>
        <dbReference type="Pfam" id="PF13392"/>
    </source>
</evidence>
<proteinExistence type="predicted"/>
<dbReference type="RefSeq" id="WP_162330513.1">
    <property type="nucleotide sequence ID" value="NZ_CP048113.1"/>
</dbReference>
<reference evidence="2 3" key="1">
    <citation type="submission" date="2020-01" db="EMBL/GenBank/DDBJ databases">
        <title>Complete genome sequence of Chitinophaga sp. H33E-04 isolated from quinoa roots.</title>
        <authorList>
            <person name="Weon H.-Y."/>
            <person name="Lee S.A."/>
        </authorList>
    </citation>
    <scope>NUCLEOTIDE SEQUENCE [LARGE SCALE GENOMIC DNA]</scope>
    <source>
        <strain evidence="2 3">H33E-04</strain>
    </source>
</reference>
<keyword evidence="2" id="KW-0378">Hydrolase</keyword>
<dbReference type="Proteomes" id="UP000476411">
    <property type="component" value="Chromosome"/>
</dbReference>
<sequence length="316" mass="36301">MPVALDDFIEQKECIYKDDHYCVRNNGAIMRSARDGKRVRKNDSQWTFGKPNDKTGYMEMSSEGVHRIIATAFHGPAPSKDHVADHIDTNKRNNRPENLRWVTRLENILLNPITAKRIALVCGSVEAFLADPSKYRSRFRDPNIKWMQTVSVEQAKACRDNLIAWALSDNHAVAGKPVDEWIFWERRGSFIAPAQPKPTPSATANAIQKEWQHPTEFPFCPQEPQDWPLYAYRQKLVHGKVFSLNEHVTTTVYDFALSDDRNVLWILTKSAKENPVKTWLLLQVTYENEMFVHTSLGTYLDQDGAEKQFAIARGIE</sequence>
<dbReference type="EMBL" id="CP048113">
    <property type="protein sequence ID" value="QHS58810.1"/>
    <property type="molecule type" value="Genomic_DNA"/>
</dbReference>
<name>A0A6B9Z983_9BACT</name>
<dbReference type="Gene3D" id="3.90.75.20">
    <property type="match status" value="1"/>
</dbReference>
<evidence type="ECO:0000313" key="3">
    <source>
        <dbReference type="Proteomes" id="UP000476411"/>
    </source>
</evidence>
<dbReference type="SUPFAM" id="SSF54060">
    <property type="entry name" value="His-Me finger endonucleases"/>
    <property type="match status" value="1"/>
</dbReference>
<accession>A0A6B9Z983</accession>
<keyword evidence="3" id="KW-1185">Reference proteome</keyword>
<keyword evidence="2" id="KW-0540">Nuclease</keyword>
<keyword evidence="2" id="KW-0255">Endonuclease</keyword>
<dbReference type="InterPro" id="IPR044925">
    <property type="entry name" value="His-Me_finger_sf"/>
</dbReference>
<dbReference type="KEGG" id="chih:GWR21_04080"/>
<dbReference type="InterPro" id="IPR003615">
    <property type="entry name" value="HNH_nuc"/>
</dbReference>
<feature type="domain" description="HNH nuclease" evidence="1">
    <location>
        <begin position="64"/>
        <end position="107"/>
    </location>
</feature>
<dbReference type="AlphaFoldDB" id="A0A6B9Z983"/>
<gene>
    <name evidence="2" type="ORF">GWR21_04080</name>
</gene>
<evidence type="ECO:0000313" key="2">
    <source>
        <dbReference type="EMBL" id="QHS58810.1"/>
    </source>
</evidence>
<protein>
    <submittedName>
        <fullName evidence="2">HNH endonuclease</fullName>
    </submittedName>
</protein>